<evidence type="ECO:0000256" key="2">
    <source>
        <dbReference type="ARBA" id="ARBA00013017"/>
    </source>
</evidence>
<dbReference type="GO" id="GO:0008379">
    <property type="term" value="F:thioredoxin peroxidase activity"/>
    <property type="evidence" value="ECO:0007669"/>
    <property type="project" value="TreeGrafter"/>
</dbReference>
<feature type="domain" description="Thioredoxin" evidence="10">
    <location>
        <begin position="1"/>
        <end position="175"/>
    </location>
</feature>
<evidence type="ECO:0000256" key="4">
    <source>
        <dbReference type="ARBA" id="ARBA00022862"/>
    </source>
</evidence>
<dbReference type="Gene3D" id="3.40.30.10">
    <property type="entry name" value="Glutaredoxin"/>
    <property type="match status" value="1"/>
</dbReference>
<evidence type="ECO:0000256" key="9">
    <source>
        <dbReference type="PIRSR" id="PIRSR000239-1"/>
    </source>
</evidence>
<dbReference type="GO" id="GO:0045454">
    <property type="term" value="P:cell redox homeostasis"/>
    <property type="evidence" value="ECO:0007669"/>
    <property type="project" value="TreeGrafter"/>
</dbReference>
<dbReference type="Gene3D" id="3.30.1020.10">
    <property type="entry name" value="Antioxidant, Horf6, Chain A, domain2"/>
    <property type="match status" value="1"/>
</dbReference>
<dbReference type="Proteomes" id="UP001152747">
    <property type="component" value="Unassembled WGS sequence"/>
</dbReference>
<evidence type="ECO:0000259" key="10">
    <source>
        <dbReference type="PROSITE" id="PS51352"/>
    </source>
</evidence>
<dbReference type="GO" id="GO:0006979">
    <property type="term" value="P:response to oxidative stress"/>
    <property type="evidence" value="ECO:0007669"/>
    <property type="project" value="TreeGrafter"/>
</dbReference>
<evidence type="ECO:0000313" key="11">
    <source>
        <dbReference type="EMBL" id="CAI5448291.1"/>
    </source>
</evidence>
<dbReference type="EC" id="1.11.1.24" evidence="2"/>
<evidence type="ECO:0000256" key="1">
    <source>
        <dbReference type="ARBA" id="ARBA00009796"/>
    </source>
</evidence>
<feature type="active site" description="Cysteine sulfenic acid (-SOH) intermediate; for peroxidase activity" evidence="9">
    <location>
        <position position="45"/>
    </location>
</feature>
<evidence type="ECO:0000313" key="12">
    <source>
        <dbReference type="Proteomes" id="UP001152747"/>
    </source>
</evidence>
<protein>
    <recommendedName>
        <fullName evidence="2">thioredoxin-dependent peroxiredoxin</fullName>
        <ecNumber evidence="2">1.11.1.24</ecNumber>
    </recommendedName>
</protein>
<dbReference type="InterPro" id="IPR013766">
    <property type="entry name" value="Thioredoxin_domain"/>
</dbReference>
<proteinExistence type="inferred from homology"/>
<evidence type="ECO:0000256" key="7">
    <source>
        <dbReference type="ARBA" id="ARBA00049091"/>
    </source>
</evidence>
<dbReference type="GO" id="GO:0005829">
    <property type="term" value="C:cytosol"/>
    <property type="evidence" value="ECO:0007669"/>
    <property type="project" value="TreeGrafter"/>
</dbReference>
<comment type="caution">
    <text evidence="11">The sequence shown here is derived from an EMBL/GenBank/DDBJ whole genome shotgun (WGS) entry which is preliminary data.</text>
</comment>
<dbReference type="PANTHER" id="PTHR10681:SF121">
    <property type="entry name" value="ALKYL HYDROPEROXIDE REDUCTASE C"/>
    <property type="match status" value="1"/>
</dbReference>
<dbReference type="PANTHER" id="PTHR10681">
    <property type="entry name" value="THIOREDOXIN PEROXIDASE"/>
    <property type="match status" value="1"/>
</dbReference>
<keyword evidence="3 8" id="KW-0575">Peroxidase</keyword>
<evidence type="ECO:0000256" key="6">
    <source>
        <dbReference type="ARBA" id="ARBA00023284"/>
    </source>
</evidence>
<dbReference type="AlphaFoldDB" id="A0A9P1IPD5"/>
<dbReference type="SUPFAM" id="SSF52833">
    <property type="entry name" value="Thioredoxin-like"/>
    <property type="match status" value="1"/>
</dbReference>
<dbReference type="GO" id="GO:0033554">
    <property type="term" value="P:cellular response to stress"/>
    <property type="evidence" value="ECO:0007669"/>
    <property type="project" value="TreeGrafter"/>
</dbReference>
<dbReference type="Pfam" id="PF10417">
    <property type="entry name" value="1-cysPrx_C"/>
    <property type="match status" value="1"/>
</dbReference>
<dbReference type="PIRSF" id="PIRSF000239">
    <property type="entry name" value="AHPC"/>
    <property type="match status" value="1"/>
</dbReference>
<dbReference type="OrthoDB" id="2996783at2759"/>
<name>A0A9P1IPD5_9PELO</name>
<dbReference type="InterPro" id="IPR024706">
    <property type="entry name" value="Peroxiredoxin_AhpC-typ"/>
</dbReference>
<comment type="similarity">
    <text evidence="1">Belongs to the peroxiredoxin family. AhpC/Prx1 subfamily.</text>
</comment>
<keyword evidence="5 8" id="KW-0560">Oxidoreductase</keyword>
<dbReference type="Pfam" id="PF00578">
    <property type="entry name" value="AhpC-TSA"/>
    <property type="match status" value="1"/>
</dbReference>
<reference evidence="11" key="1">
    <citation type="submission" date="2022-11" db="EMBL/GenBank/DDBJ databases">
        <authorList>
            <person name="Kikuchi T."/>
        </authorList>
    </citation>
    <scope>NUCLEOTIDE SEQUENCE</scope>
    <source>
        <strain evidence="11">PS1010</strain>
    </source>
</reference>
<dbReference type="InterPro" id="IPR000866">
    <property type="entry name" value="AhpC/TSA"/>
</dbReference>
<keyword evidence="4 8" id="KW-0049">Antioxidant</keyword>
<evidence type="ECO:0000256" key="3">
    <source>
        <dbReference type="ARBA" id="ARBA00022559"/>
    </source>
</evidence>
<dbReference type="InterPro" id="IPR019479">
    <property type="entry name" value="Peroxiredoxin_C"/>
</dbReference>
<dbReference type="GO" id="GO:0042744">
    <property type="term" value="P:hydrogen peroxide catabolic process"/>
    <property type="evidence" value="ECO:0007669"/>
    <property type="project" value="TreeGrafter"/>
</dbReference>
<dbReference type="PROSITE" id="PS51352">
    <property type="entry name" value="THIOREDOXIN_2"/>
    <property type="match status" value="1"/>
</dbReference>
<evidence type="ECO:0000256" key="5">
    <source>
        <dbReference type="ARBA" id="ARBA00023002"/>
    </source>
</evidence>
<gene>
    <name evidence="11" type="ORF">CAMP_LOCUS10928</name>
</gene>
<dbReference type="EMBL" id="CANHGI010000004">
    <property type="protein sequence ID" value="CAI5448291.1"/>
    <property type="molecule type" value="Genomic_DNA"/>
</dbReference>
<dbReference type="InterPro" id="IPR036249">
    <property type="entry name" value="Thioredoxin-like_sf"/>
</dbReference>
<comment type="catalytic activity">
    <reaction evidence="7">
        <text>a hydroperoxide + [thioredoxin]-dithiol = an alcohol + [thioredoxin]-disulfide + H2O</text>
        <dbReference type="Rhea" id="RHEA:62620"/>
        <dbReference type="Rhea" id="RHEA-COMP:10698"/>
        <dbReference type="Rhea" id="RHEA-COMP:10700"/>
        <dbReference type="ChEBI" id="CHEBI:15377"/>
        <dbReference type="ChEBI" id="CHEBI:29950"/>
        <dbReference type="ChEBI" id="CHEBI:30879"/>
        <dbReference type="ChEBI" id="CHEBI:35924"/>
        <dbReference type="ChEBI" id="CHEBI:50058"/>
        <dbReference type="EC" id="1.11.1.24"/>
    </reaction>
</comment>
<keyword evidence="12" id="KW-1185">Reference proteome</keyword>
<comment type="function">
    <text evidence="8">Thiol-specific peroxidase that catalyzes the reduction of hydrogen peroxide and organic hydroperoxides to water and alcohols, respectively.</text>
</comment>
<keyword evidence="6 8" id="KW-0676">Redox-active center</keyword>
<dbReference type="InterPro" id="IPR050217">
    <property type="entry name" value="Peroxiredoxin"/>
</dbReference>
<accession>A0A9P1IPD5</accession>
<evidence type="ECO:0000256" key="8">
    <source>
        <dbReference type="PIRNR" id="PIRNR000239"/>
    </source>
</evidence>
<organism evidence="11 12">
    <name type="scientific">Caenorhabditis angaria</name>
    <dbReference type="NCBI Taxonomy" id="860376"/>
    <lineage>
        <taxon>Eukaryota</taxon>
        <taxon>Metazoa</taxon>
        <taxon>Ecdysozoa</taxon>
        <taxon>Nematoda</taxon>
        <taxon>Chromadorea</taxon>
        <taxon>Rhabditida</taxon>
        <taxon>Rhabditina</taxon>
        <taxon>Rhabditomorpha</taxon>
        <taxon>Rhabditoidea</taxon>
        <taxon>Rhabditidae</taxon>
        <taxon>Peloderinae</taxon>
        <taxon>Caenorhabditis</taxon>
    </lineage>
</organism>
<sequence length="238" mass="26241">MKLGDTVPNFKFSTNLGSYEQLYSTIPDGSWLMIFSHPADFTPVCTTELAELLKRADEFKARNVHIFAISIDSAEAHRNWAKDIWGYLKRNEQGAAGDAVESDLPFEIIADVDRSINVALGMIDPDEINCQGIALSARAVMLFGPDKKLKSKILYPATFGRNFDEILRMIDGVQLATTAPLATPVNWIPGQPVIAQPGLKTEEVIEKLCGGDNSNLKIVPLPSGKEYLRIVSGDNYKK</sequence>